<organism evidence="1 2">
    <name type="scientific">Pythium oligandrum</name>
    <name type="common">Mycoparasitic fungus</name>
    <dbReference type="NCBI Taxonomy" id="41045"/>
    <lineage>
        <taxon>Eukaryota</taxon>
        <taxon>Sar</taxon>
        <taxon>Stramenopiles</taxon>
        <taxon>Oomycota</taxon>
        <taxon>Peronosporomycetes</taxon>
        <taxon>Pythiales</taxon>
        <taxon>Pythiaceae</taxon>
        <taxon>Pythium</taxon>
    </lineage>
</organism>
<protein>
    <submittedName>
        <fullName evidence="1">Uncharacterized protein</fullName>
    </submittedName>
</protein>
<comment type="caution">
    <text evidence="1">The sequence shown here is derived from an EMBL/GenBank/DDBJ whole genome shotgun (WGS) entry which is preliminary data.</text>
</comment>
<accession>A0A8K1CRR1</accession>
<evidence type="ECO:0000313" key="2">
    <source>
        <dbReference type="Proteomes" id="UP000794436"/>
    </source>
</evidence>
<name>A0A8K1CRR1_PYTOL</name>
<evidence type="ECO:0000313" key="1">
    <source>
        <dbReference type="EMBL" id="TMW68335.1"/>
    </source>
</evidence>
<proteinExistence type="predicted"/>
<reference evidence="1" key="1">
    <citation type="submission" date="2019-03" db="EMBL/GenBank/DDBJ databases">
        <title>Long read genome sequence of the mycoparasitic Pythium oligandrum ATCC 38472 isolated from sugarbeet rhizosphere.</title>
        <authorList>
            <person name="Gaulin E."/>
        </authorList>
    </citation>
    <scope>NUCLEOTIDE SEQUENCE</scope>
    <source>
        <strain evidence="1">ATCC 38472_TT</strain>
    </source>
</reference>
<keyword evidence="2" id="KW-1185">Reference proteome</keyword>
<dbReference type="Proteomes" id="UP000794436">
    <property type="component" value="Unassembled WGS sequence"/>
</dbReference>
<gene>
    <name evidence="1" type="ORF">Poli38472_005803</name>
</gene>
<dbReference type="EMBL" id="SPLM01000002">
    <property type="protein sequence ID" value="TMW68335.1"/>
    <property type="molecule type" value="Genomic_DNA"/>
</dbReference>
<sequence length="324" mass="35898">MTTFWPKVYASEAALAAHEQPLEGTHEITELQGTPEACLAIVVPYRFIKRRIVWFDLVDNFGMSLLESVQCIAVDPMIDIRRFREAALVEVKAALHEHARSFNVAVFASRNSLESNQGPLPLDFPLLDTQGDGRGRDGHLILVADNVALKPPTTIQDVNYNLVAENGMPLLDSPQLVSLPSDSSFLVVRTAVFKHIRHHLKVEAVEANLTLYVNNEAFLRNDSLPLHKRLSLACTAVLVVVQPIALKPSEVYVDIFEDTGVMMLASPLRVLLSGGSTICDVRDAAFEHIRERLVKSTIEADLVVFEDQDAYTAKQPTPVEHNSS</sequence>
<dbReference type="AlphaFoldDB" id="A0A8K1CRR1"/>